<reference evidence="8 9" key="1">
    <citation type="submission" date="2015-01" db="EMBL/GenBank/DDBJ databases">
        <title>The Genome Sequence of Cladophialophora immunda CBS83496.</title>
        <authorList>
            <consortium name="The Broad Institute Genomics Platform"/>
            <person name="Cuomo C."/>
            <person name="de Hoog S."/>
            <person name="Gorbushina A."/>
            <person name="Stielow B."/>
            <person name="Teixiera M."/>
            <person name="Abouelleil A."/>
            <person name="Chapman S.B."/>
            <person name="Priest M."/>
            <person name="Young S.K."/>
            <person name="Wortman J."/>
            <person name="Nusbaum C."/>
            <person name="Birren B."/>
        </authorList>
    </citation>
    <scope>NUCLEOTIDE SEQUENCE [LARGE SCALE GENOMIC DNA]</scope>
    <source>
        <strain evidence="8 9">CBS 83496</strain>
    </source>
</reference>
<dbReference type="SUPFAM" id="SSF103473">
    <property type="entry name" value="MFS general substrate transporter"/>
    <property type="match status" value="1"/>
</dbReference>
<dbReference type="PANTHER" id="PTHR43791:SF74">
    <property type="entry name" value="TRANSPORTER, PUTATIVE (AFU_ORTHOLOGUE AFUA_1G17530)-RELATED"/>
    <property type="match status" value="1"/>
</dbReference>
<dbReference type="Proteomes" id="UP000054466">
    <property type="component" value="Unassembled WGS sequence"/>
</dbReference>
<protein>
    <recommendedName>
        <fullName evidence="7">Major facilitator superfamily (MFS) profile domain-containing protein</fullName>
    </recommendedName>
</protein>
<feature type="transmembrane region" description="Helical" evidence="6">
    <location>
        <begin position="278"/>
        <end position="300"/>
    </location>
</feature>
<dbReference type="GeneID" id="27344544"/>
<feature type="transmembrane region" description="Helical" evidence="6">
    <location>
        <begin position="320"/>
        <end position="340"/>
    </location>
</feature>
<keyword evidence="5 6" id="KW-0472">Membrane</keyword>
<feature type="transmembrane region" description="Helical" evidence="6">
    <location>
        <begin position="129"/>
        <end position="149"/>
    </location>
</feature>
<keyword evidence="3 6" id="KW-0812">Transmembrane</keyword>
<accession>A0A0D2CEK8</accession>
<dbReference type="InterPro" id="IPR011701">
    <property type="entry name" value="MFS"/>
</dbReference>
<evidence type="ECO:0000256" key="1">
    <source>
        <dbReference type="ARBA" id="ARBA00004141"/>
    </source>
</evidence>
<dbReference type="RefSeq" id="XP_016249754.1">
    <property type="nucleotide sequence ID" value="XM_016392235.1"/>
</dbReference>
<dbReference type="AlphaFoldDB" id="A0A0D2CEK8"/>
<dbReference type="GO" id="GO:0016020">
    <property type="term" value="C:membrane"/>
    <property type="evidence" value="ECO:0007669"/>
    <property type="project" value="UniProtKB-SubCell"/>
</dbReference>
<name>A0A0D2CEK8_9EURO</name>
<gene>
    <name evidence="8" type="ORF">PV07_05350</name>
</gene>
<dbReference type="InterPro" id="IPR036259">
    <property type="entry name" value="MFS_trans_sf"/>
</dbReference>
<feature type="transmembrane region" description="Helical" evidence="6">
    <location>
        <begin position="98"/>
        <end position="117"/>
    </location>
</feature>
<evidence type="ECO:0000256" key="6">
    <source>
        <dbReference type="SAM" id="Phobius"/>
    </source>
</evidence>
<feature type="transmembrane region" description="Helical" evidence="6">
    <location>
        <begin position="352"/>
        <end position="372"/>
    </location>
</feature>
<feature type="transmembrane region" description="Helical" evidence="6">
    <location>
        <begin position="187"/>
        <end position="207"/>
    </location>
</feature>
<evidence type="ECO:0000256" key="3">
    <source>
        <dbReference type="ARBA" id="ARBA00022692"/>
    </source>
</evidence>
<evidence type="ECO:0000256" key="4">
    <source>
        <dbReference type="ARBA" id="ARBA00022989"/>
    </source>
</evidence>
<dbReference type="Gene3D" id="1.20.1250.20">
    <property type="entry name" value="MFS general substrate transporter like domains"/>
    <property type="match status" value="2"/>
</dbReference>
<evidence type="ECO:0000259" key="7">
    <source>
        <dbReference type="PROSITE" id="PS50850"/>
    </source>
</evidence>
<feature type="transmembrane region" description="Helical" evidence="6">
    <location>
        <begin position="59"/>
        <end position="86"/>
    </location>
</feature>
<keyword evidence="4 6" id="KW-1133">Transmembrane helix</keyword>
<dbReference type="InterPro" id="IPR020846">
    <property type="entry name" value="MFS_dom"/>
</dbReference>
<dbReference type="VEuPathDB" id="FungiDB:PV07_05350"/>
<comment type="subcellular location">
    <subcellularLocation>
        <location evidence="1">Membrane</location>
        <topology evidence="1">Multi-pass membrane protein</topology>
    </subcellularLocation>
</comment>
<dbReference type="PANTHER" id="PTHR43791">
    <property type="entry name" value="PERMEASE-RELATED"/>
    <property type="match status" value="1"/>
</dbReference>
<evidence type="ECO:0000313" key="9">
    <source>
        <dbReference type="Proteomes" id="UP000054466"/>
    </source>
</evidence>
<keyword evidence="2" id="KW-0813">Transport</keyword>
<feature type="domain" description="Major facilitator superfamily (MFS) profile" evidence="7">
    <location>
        <begin position="59"/>
        <end position="471"/>
    </location>
</feature>
<evidence type="ECO:0000256" key="5">
    <source>
        <dbReference type="ARBA" id="ARBA00023136"/>
    </source>
</evidence>
<proteinExistence type="predicted"/>
<dbReference type="PROSITE" id="PS50850">
    <property type="entry name" value="MFS"/>
    <property type="match status" value="1"/>
</dbReference>
<dbReference type="EMBL" id="KN847042">
    <property type="protein sequence ID" value="KIW29538.1"/>
    <property type="molecule type" value="Genomic_DNA"/>
</dbReference>
<feature type="transmembrane region" description="Helical" evidence="6">
    <location>
        <begin position="219"/>
        <end position="239"/>
    </location>
</feature>
<sequence>MQGNKTTAIVGGNDIDSKCSDNADQIQKMGIIDVEDGDSEGLIDSVPNSKLVRKIDLKLMPIMCITYALQYYDKVLLGHAAIYGLIADLNLQGLRYSNASMIFYCGYIAGAFPVSLITQRYPANRACAALCMMWATVALSTAGCTTYAGLLANRFFLGVVESGISPTFMIITSEWYSPAEQVLRSGFWFSSSGGANLFAPAISYGIGHINSGSLDSWQYMYLLVGTITFVWSLVIFFFFPHSPVKENGFTPEEKALILTRIKTNNVGSTNRQFKWRQVLECLTSVNFWCIFLMATSSTVTNGPISSFGPIILSGMGFTKSQALLLNIPTGAMAVICVLGSATLGSKIPNVRLYIIMGASMLTILGGCLVWRLPLSNNGGRLTGFYFLNFFSSAYVQVIGLGTSNVSGYTKKTTLSAGVFVGYCLGNIIGPLMFKTSDAPRYDPGMMGTVACLSCSFFIAIVLRFYLSWENRRRDRAFGEPGCENGLSDLTDQENKDFRYKL</sequence>
<dbReference type="OrthoDB" id="6730379at2759"/>
<dbReference type="HOGENOM" id="CLU_001265_0_5_1"/>
<organism evidence="8 9">
    <name type="scientific">Cladophialophora immunda</name>
    <dbReference type="NCBI Taxonomy" id="569365"/>
    <lineage>
        <taxon>Eukaryota</taxon>
        <taxon>Fungi</taxon>
        <taxon>Dikarya</taxon>
        <taxon>Ascomycota</taxon>
        <taxon>Pezizomycotina</taxon>
        <taxon>Eurotiomycetes</taxon>
        <taxon>Chaetothyriomycetidae</taxon>
        <taxon>Chaetothyriales</taxon>
        <taxon>Herpotrichiellaceae</taxon>
        <taxon>Cladophialophora</taxon>
    </lineage>
</organism>
<feature type="transmembrane region" description="Helical" evidence="6">
    <location>
        <begin position="155"/>
        <end position="175"/>
    </location>
</feature>
<feature type="transmembrane region" description="Helical" evidence="6">
    <location>
        <begin position="414"/>
        <end position="433"/>
    </location>
</feature>
<evidence type="ECO:0000256" key="2">
    <source>
        <dbReference type="ARBA" id="ARBA00022448"/>
    </source>
</evidence>
<evidence type="ECO:0000313" key="8">
    <source>
        <dbReference type="EMBL" id="KIW29538.1"/>
    </source>
</evidence>
<keyword evidence="9" id="KW-1185">Reference proteome</keyword>
<feature type="transmembrane region" description="Helical" evidence="6">
    <location>
        <begin position="445"/>
        <end position="466"/>
    </location>
</feature>
<dbReference type="GO" id="GO:0022857">
    <property type="term" value="F:transmembrane transporter activity"/>
    <property type="evidence" value="ECO:0007669"/>
    <property type="project" value="InterPro"/>
</dbReference>
<dbReference type="Pfam" id="PF07690">
    <property type="entry name" value="MFS_1"/>
    <property type="match status" value="1"/>
</dbReference>
<feature type="transmembrane region" description="Helical" evidence="6">
    <location>
        <begin position="384"/>
        <end position="402"/>
    </location>
</feature>